<dbReference type="PANTHER" id="PTHR46289:SF2">
    <property type="entry name" value="THAP DOMAIN CONTAINING 12"/>
    <property type="match status" value="1"/>
</dbReference>
<organism evidence="2 3">
    <name type="scientific">Periophthalmus magnuspinnatus</name>
    <dbReference type="NCBI Taxonomy" id="409849"/>
    <lineage>
        <taxon>Eukaryota</taxon>
        <taxon>Metazoa</taxon>
        <taxon>Chordata</taxon>
        <taxon>Craniata</taxon>
        <taxon>Vertebrata</taxon>
        <taxon>Euteleostomi</taxon>
        <taxon>Actinopterygii</taxon>
        <taxon>Neopterygii</taxon>
        <taxon>Teleostei</taxon>
        <taxon>Neoteleostei</taxon>
        <taxon>Acanthomorphata</taxon>
        <taxon>Gobiaria</taxon>
        <taxon>Gobiiformes</taxon>
        <taxon>Gobioidei</taxon>
        <taxon>Gobiidae</taxon>
        <taxon>Oxudercinae</taxon>
        <taxon>Periophthalmus</taxon>
    </lineage>
</organism>
<dbReference type="PANTHER" id="PTHR46289">
    <property type="entry name" value="52 KDA REPRESSOR OF THE INHIBITOR OF THE PROTEIN KINASE-LIKE PROTEIN-RELATED"/>
    <property type="match status" value="1"/>
</dbReference>
<dbReference type="InterPro" id="IPR052958">
    <property type="entry name" value="IFN-induced_PKR_regulator"/>
</dbReference>
<protein>
    <submittedName>
        <fullName evidence="2">Uncharacterized protein</fullName>
    </submittedName>
</protein>
<dbReference type="STRING" id="409849.ENSPMGP00000003594"/>
<evidence type="ECO:0000256" key="1">
    <source>
        <dbReference type="SAM" id="Coils"/>
    </source>
</evidence>
<evidence type="ECO:0000313" key="2">
    <source>
        <dbReference type="Ensembl" id="ENSPMGP00000003594.1"/>
    </source>
</evidence>
<name>A0A3B3ZGA2_9GOBI</name>
<evidence type="ECO:0000313" key="3">
    <source>
        <dbReference type="Proteomes" id="UP000261520"/>
    </source>
</evidence>
<reference evidence="2" key="1">
    <citation type="submission" date="2025-08" db="UniProtKB">
        <authorList>
            <consortium name="Ensembl"/>
        </authorList>
    </citation>
    <scope>IDENTIFICATION</scope>
</reference>
<dbReference type="Ensembl" id="ENSPMGT00000003815.1">
    <property type="protein sequence ID" value="ENSPMGP00000003594.1"/>
    <property type="gene ID" value="ENSPMGG00000003092.1"/>
</dbReference>
<reference evidence="2" key="2">
    <citation type="submission" date="2025-09" db="UniProtKB">
        <authorList>
            <consortium name="Ensembl"/>
        </authorList>
    </citation>
    <scope>IDENTIFICATION</scope>
</reference>
<dbReference type="Proteomes" id="UP000261520">
    <property type="component" value="Unplaced"/>
</dbReference>
<feature type="coiled-coil region" evidence="1">
    <location>
        <begin position="523"/>
        <end position="550"/>
    </location>
</feature>
<keyword evidence="1" id="KW-0175">Coiled coil</keyword>
<sequence>MHAQVLSTALRNVDFIISLIIIKNACAPLGNCSTVFRCGNPADILCEVEKIPSIIDALGKTLANITSVHHSWFEQAFQLATKIAPEQVCFSEEVNSYESPEVYYRENLSIPLLKNLIDEMNYNFSTGHLKALSVLSLLPSCNPQPMLAESTDQPLSLYLKELSDPETAEQEVNSWSAVWREKYQDVAPPTSIAETLAHVESKTHPTVTLLLRQAAVLPSVSMEFDLMKTTLNSIREVFKNTVCRGSKLDHMMLLSHSTTLQRLPEVIEACIELNPESRPCLSKVLFSVDVEGHQYIPLCIRYLNKEDIQCEETLAFVPFCEDVVSLTETVERVLSEKWGLKMENCRGQAILSVGEVGAQMSAVSLALAAKYPKAVRTISSALSLNVWLAKSSPMTEIANGTVLIQKILQWFTEDAERQNRLEEMILHVFSRDEGKGNELRDKLIKKWDKSHNMHQVMLEVLEAVVLCLNEMKSQGHTAEQKQAVEFFSAIRNFDFILGTVVQNNVLKVTNTLSEGLLGKPLDVLLAVNSLADLKAQLKQLLAEVDSHHKAWFEEAVALASKLNVTLLHSALLEPLSEFYKRSVSTKVIEHSIKEIEDVFTEKVTDTLRCLEIVPYAMSKVETSILSGLVIDLYKEDLPDEASLHIELKQWKDKWLDPLAGYLPTTVLDALQTSQTKSFVNIETLLRLQVILPFSRRESNFRQGKRNMFFFTKVTEPLTLFLKSTSPQYKNAGLSGTDSTPALKCSKSKVK</sequence>
<accession>A0A3B3ZGA2</accession>
<proteinExistence type="predicted"/>
<dbReference type="AlphaFoldDB" id="A0A3B3ZGA2"/>
<keyword evidence="3" id="KW-1185">Reference proteome</keyword>